<keyword evidence="2" id="KW-0812">Transmembrane</keyword>
<reference evidence="4 5" key="1">
    <citation type="submission" date="2019-10" db="EMBL/GenBank/DDBJ databases">
        <authorList>
            <person name="Palmer J.M."/>
        </authorList>
    </citation>
    <scope>NUCLEOTIDE SEQUENCE [LARGE SCALE GENOMIC DNA]</scope>
    <source>
        <strain evidence="4 5">TWF506</strain>
    </source>
</reference>
<feature type="chain" id="PRO_5042827976" evidence="3">
    <location>
        <begin position="24"/>
        <end position="264"/>
    </location>
</feature>
<keyword evidence="2" id="KW-1133">Transmembrane helix</keyword>
<evidence type="ECO:0000256" key="1">
    <source>
        <dbReference type="SAM" id="MobiDB-lite"/>
    </source>
</evidence>
<sequence>MFFGRYCLAIGAVFCGFISQVVALDCPRGGISNTTAVRKTYPVPPISIYPLVGDFFNTKWSTIFSFDYGGVTHPPTPANSSALAAPNATRTIVWEGYEFQEQLIFINDSVPIQMFNLRWNLTNPPVTREYVTLVVDGYIQDFKFTAACEGEASLLEWTVEYCSNDQAQGWDLFQNKTLYEADNLAKALNVTGADDGTWDVGCALPTPDPTTSITSSALETETGSPATTSTRRTTTNSPNVAMATAMPAFGGALAFAVAAVAAAL</sequence>
<comment type="caution">
    <text evidence="4">The sequence shown here is derived from an EMBL/GenBank/DDBJ whole genome shotgun (WGS) entry which is preliminary data.</text>
</comment>
<evidence type="ECO:0000313" key="5">
    <source>
        <dbReference type="Proteomes" id="UP001307849"/>
    </source>
</evidence>
<evidence type="ECO:0000313" key="4">
    <source>
        <dbReference type="EMBL" id="KAK6518087.1"/>
    </source>
</evidence>
<evidence type="ECO:0000256" key="2">
    <source>
        <dbReference type="SAM" id="Phobius"/>
    </source>
</evidence>
<keyword evidence="3" id="KW-0732">Signal</keyword>
<organism evidence="4 5">
    <name type="scientific">Arthrobotrys conoides</name>
    <dbReference type="NCBI Taxonomy" id="74498"/>
    <lineage>
        <taxon>Eukaryota</taxon>
        <taxon>Fungi</taxon>
        <taxon>Dikarya</taxon>
        <taxon>Ascomycota</taxon>
        <taxon>Pezizomycotina</taxon>
        <taxon>Orbiliomycetes</taxon>
        <taxon>Orbiliales</taxon>
        <taxon>Orbiliaceae</taxon>
        <taxon>Arthrobotrys</taxon>
    </lineage>
</organism>
<gene>
    <name evidence="4" type="ORF">TWF506_005248</name>
</gene>
<feature type="transmembrane region" description="Helical" evidence="2">
    <location>
        <begin position="240"/>
        <end position="263"/>
    </location>
</feature>
<feature type="region of interest" description="Disordered" evidence="1">
    <location>
        <begin position="209"/>
        <end position="237"/>
    </location>
</feature>
<feature type="signal peptide" evidence="3">
    <location>
        <begin position="1"/>
        <end position="23"/>
    </location>
</feature>
<dbReference type="AlphaFoldDB" id="A0AAN8P697"/>
<name>A0AAN8P697_9PEZI</name>
<protein>
    <submittedName>
        <fullName evidence="4">Uncharacterized protein</fullName>
    </submittedName>
</protein>
<evidence type="ECO:0000256" key="3">
    <source>
        <dbReference type="SAM" id="SignalP"/>
    </source>
</evidence>
<dbReference type="EMBL" id="JAVHJM010000002">
    <property type="protein sequence ID" value="KAK6518087.1"/>
    <property type="molecule type" value="Genomic_DNA"/>
</dbReference>
<dbReference type="Proteomes" id="UP001307849">
    <property type="component" value="Unassembled WGS sequence"/>
</dbReference>
<accession>A0AAN8P697</accession>
<keyword evidence="5" id="KW-1185">Reference proteome</keyword>
<keyword evidence="2" id="KW-0472">Membrane</keyword>
<proteinExistence type="predicted"/>